<evidence type="ECO:0000256" key="1">
    <source>
        <dbReference type="ARBA" id="ARBA00023115"/>
    </source>
</evidence>
<dbReference type="Gene3D" id="3.40.50.150">
    <property type="entry name" value="Vaccinia Virus protein VP39"/>
    <property type="match status" value="1"/>
</dbReference>
<dbReference type="InterPro" id="IPR029063">
    <property type="entry name" value="SAM-dependent_MTases_sf"/>
</dbReference>
<dbReference type="PANTHER" id="PTHR43317:SF1">
    <property type="entry name" value="THERMOSPERMINE SYNTHASE ACAULIS5"/>
    <property type="match status" value="1"/>
</dbReference>
<dbReference type="Proteomes" id="UP001501138">
    <property type="component" value="Unassembled WGS sequence"/>
</dbReference>
<sequence>MARSSRRGAPRPERRTGRRHPASREAPTLPVGPVEIDTGTATVEPDTDRPNLVTLHVNGVPSSALDLDDPGFLSFEYMQQMAAFLALLPPGPLRVLHLGAAGCALARHVEHERPGSRQLGVDVDARLLELVRGWFDLPRSPALRLRADDAGHALTTLQPGSFDVVVRDVFAGDRTPDHLADEGFAAAARRALRPGGVLLANCADRPPLHLARRELVTLAGVFGDDAAHAGRLAAVAEPAVLKGRRYGNVVLAAVRPAVDPNGDQDGPAGAGALDLADPALARALRTLAVPAHLLTGDDVVRFAGLGRTDREAVTPTS</sequence>
<evidence type="ECO:0000313" key="3">
    <source>
        <dbReference type="EMBL" id="GAA1732842.1"/>
    </source>
</evidence>
<dbReference type="NCBIfam" id="NF037959">
    <property type="entry name" value="MFS_SpdSyn"/>
    <property type="match status" value="1"/>
</dbReference>
<keyword evidence="4" id="KW-1185">Reference proteome</keyword>
<dbReference type="EMBL" id="BAAAPM010000006">
    <property type="protein sequence ID" value="GAA1732842.1"/>
    <property type="molecule type" value="Genomic_DNA"/>
</dbReference>
<comment type="caution">
    <text evidence="3">The sequence shown here is derived from an EMBL/GenBank/DDBJ whole genome shotgun (WGS) entry which is preliminary data.</text>
</comment>
<dbReference type="CDD" id="cd02440">
    <property type="entry name" value="AdoMet_MTases"/>
    <property type="match status" value="1"/>
</dbReference>
<feature type="region of interest" description="Disordered" evidence="2">
    <location>
        <begin position="1"/>
        <end position="49"/>
    </location>
</feature>
<gene>
    <name evidence="3" type="ORF">GCM10009809_30350</name>
</gene>
<accession>A0ABP4VNH8</accession>
<reference evidence="4" key="1">
    <citation type="journal article" date="2019" name="Int. J. Syst. Evol. Microbiol.">
        <title>The Global Catalogue of Microorganisms (GCM) 10K type strain sequencing project: providing services to taxonomists for standard genome sequencing and annotation.</title>
        <authorList>
            <consortium name="The Broad Institute Genomics Platform"/>
            <consortium name="The Broad Institute Genome Sequencing Center for Infectious Disease"/>
            <person name="Wu L."/>
            <person name="Ma J."/>
        </authorList>
    </citation>
    <scope>NUCLEOTIDE SEQUENCE [LARGE SCALE GENOMIC DNA]</scope>
    <source>
        <strain evidence="4">JCM 15589</strain>
    </source>
</reference>
<protein>
    <submittedName>
        <fullName evidence="3">Fused MFS/spermidine synthase</fullName>
    </submittedName>
</protein>
<name>A0ABP4VNH8_9MICO</name>
<keyword evidence="1" id="KW-0620">Polyamine biosynthesis</keyword>
<proteinExistence type="predicted"/>
<evidence type="ECO:0000256" key="2">
    <source>
        <dbReference type="SAM" id="MobiDB-lite"/>
    </source>
</evidence>
<dbReference type="RefSeq" id="WP_344249353.1">
    <property type="nucleotide sequence ID" value="NZ_BAAAPM010000006.1"/>
</dbReference>
<organism evidence="3 4">
    <name type="scientific">Isoptericola hypogeus</name>
    <dbReference type="NCBI Taxonomy" id="300179"/>
    <lineage>
        <taxon>Bacteria</taxon>
        <taxon>Bacillati</taxon>
        <taxon>Actinomycetota</taxon>
        <taxon>Actinomycetes</taxon>
        <taxon>Micrococcales</taxon>
        <taxon>Promicromonosporaceae</taxon>
        <taxon>Isoptericola</taxon>
    </lineage>
</organism>
<dbReference type="PANTHER" id="PTHR43317">
    <property type="entry name" value="THERMOSPERMINE SYNTHASE ACAULIS5"/>
    <property type="match status" value="1"/>
</dbReference>
<evidence type="ECO:0000313" key="4">
    <source>
        <dbReference type="Proteomes" id="UP001501138"/>
    </source>
</evidence>
<dbReference type="SUPFAM" id="SSF53335">
    <property type="entry name" value="S-adenosyl-L-methionine-dependent methyltransferases"/>
    <property type="match status" value="1"/>
</dbReference>